<dbReference type="InterPro" id="IPR037925">
    <property type="entry name" value="FlgE/F/G-like"/>
</dbReference>
<accession>A0A7G1G4K4</accession>
<dbReference type="InParanoid" id="A0A7G1G4K4"/>
<dbReference type="Pfam" id="PF00460">
    <property type="entry name" value="Flg_bb_rod"/>
    <property type="match status" value="1"/>
</dbReference>
<feature type="domain" description="Flagellar basal-body/hook protein C-terminal" evidence="4">
    <location>
        <begin position="189"/>
        <end position="233"/>
    </location>
</feature>
<evidence type="ECO:0000259" key="4">
    <source>
        <dbReference type="Pfam" id="PF06429"/>
    </source>
</evidence>
<dbReference type="InterPro" id="IPR019776">
    <property type="entry name" value="Flagellar_basal_body_rod_CS"/>
</dbReference>
<evidence type="ECO:0000259" key="5">
    <source>
        <dbReference type="Pfam" id="PF22692"/>
    </source>
</evidence>
<protein>
    <submittedName>
        <fullName evidence="6">Flagellar basal-body rod protein FlgF</fullName>
    </submittedName>
</protein>
<dbReference type="PANTHER" id="PTHR30435">
    <property type="entry name" value="FLAGELLAR PROTEIN"/>
    <property type="match status" value="1"/>
</dbReference>
<dbReference type="GO" id="GO:0071978">
    <property type="term" value="P:bacterial-type flagellum-dependent swarming motility"/>
    <property type="evidence" value="ECO:0007669"/>
    <property type="project" value="TreeGrafter"/>
</dbReference>
<dbReference type="KEGG" id="ocy:OSSY52_00850"/>
<dbReference type="RefSeq" id="WP_190615087.1">
    <property type="nucleotide sequence ID" value="NZ_AP018712.1"/>
</dbReference>
<comment type="subcellular location">
    <subcellularLocation>
        <location evidence="2">Bacterial flagellum basal body</location>
    </subcellularLocation>
</comment>
<dbReference type="AlphaFoldDB" id="A0A7G1G4K4"/>
<keyword evidence="2" id="KW-0975">Bacterial flagellum</keyword>
<evidence type="ECO:0000259" key="3">
    <source>
        <dbReference type="Pfam" id="PF00460"/>
    </source>
</evidence>
<dbReference type="NCBIfam" id="TIGR03506">
    <property type="entry name" value="FlgEFG_subfam"/>
    <property type="match status" value="1"/>
</dbReference>
<dbReference type="InterPro" id="IPR053967">
    <property type="entry name" value="LlgE_F_G-like_D1"/>
</dbReference>
<organism evidence="6 7">
    <name type="scientific">Tepiditoga spiralis</name>
    <dbReference type="NCBI Taxonomy" id="2108365"/>
    <lineage>
        <taxon>Bacteria</taxon>
        <taxon>Thermotogati</taxon>
        <taxon>Thermotogota</taxon>
        <taxon>Thermotogae</taxon>
        <taxon>Petrotogales</taxon>
        <taxon>Petrotogaceae</taxon>
        <taxon>Tepiditoga</taxon>
    </lineage>
</organism>
<evidence type="ECO:0000256" key="1">
    <source>
        <dbReference type="ARBA" id="ARBA00009677"/>
    </source>
</evidence>
<evidence type="ECO:0000256" key="2">
    <source>
        <dbReference type="RuleBase" id="RU362116"/>
    </source>
</evidence>
<sequence>MRGIYSAGMGMLNSLQRLNSISNNLANVNTNGYKKDTSLFKAILEKEFYSFPKNSQKGIGIGKTETAVVLDKVVPEMTQGKLVETNNNFDMAILGKGFFKVQSGKDIFYTRDGEFKLSADGYLVDNNGNKILDETNNPIRVQKNLEINENGNINNTSNKIGIVELKNLSKKGTNYFIGTEVKDTISKIKQGYVEKSNVDTLKEMVNMISANREFEILQKAVQSQDSLNAKAIEITRT</sequence>
<reference evidence="6 7" key="1">
    <citation type="submission" date="2018-06" db="EMBL/GenBank/DDBJ databases">
        <title>Genome sequencing of Oceanotoga sp. sy52.</title>
        <authorList>
            <person name="Mori K."/>
        </authorList>
    </citation>
    <scope>NUCLEOTIDE SEQUENCE [LARGE SCALE GENOMIC DNA]</scope>
    <source>
        <strain evidence="7">sy52</strain>
    </source>
</reference>
<dbReference type="Pfam" id="PF22692">
    <property type="entry name" value="LlgE_F_G_D1"/>
    <property type="match status" value="1"/>
</dbReference>
<dbReference type="InterPro" id="IPR020013">
    <property type="entry name" value="Flagellar_FlgE/F/G"/>
</dbReference>
<dbReference type="GO" id="GO:0009425">
    <property type="term" value="C:bacterial-type flagellum basal body"/>
    <property type="evidence" value="ECO:0007669"/>
    <property type="project" value="UniProtKB-SubCell"/>
</dbReference>
<dbReference type="PANTHER" id="PTHR30435:SF19">
    <property type="entry name" value="FLAGELLAR BASAL-BODY ROD PROTEIN FLGG"/>
    <property type="match status" value="1"/>
</dbReference>
<dbReference type="InterPro" id="IPR010930">
    <property type="entry name" value="Flg_bb/hook_C_dom"/>
</dbReference>
<keyword evidence="6" id="KW-0966">Cell projection</keyword>
<dbReference type="EMBL" id="AP018712">
    <property type="protein sequence ID" value="BBE29944.1"/>
    <property type="molecule type" value="Genomic_DNA"/>
</dbReference>
<keyword evidence="7" id="KW-1185">Reference proteome</keyword>
<feature type="domain" description="Flagellar basal body rod protein N-terminal" evidence="3">
    <location>
        <begin position="4"/>
        <end position="34"/>
    </location>
</feature>
<dbReference type="SUPFAM" id="SSF117143">
    <property type="entry name" value="Flagellar hook protein flgE"/>
    <property type="match status" value="1"/>
</dbReference>
<dbReference type="PROSITE" id="PS00588">
    <property type="entry name" value="FLAGELLA_BB_ROD"/>
    <property type="match status" value="1"/>
</dbReference>
<evidence type="ECO:0000313" key="6">
    <source>
        <dbReference type="EMBL" id="BBE29944.1"/>
    </source>
</evidence>
<dbReference type="Proteomes" id="UP000516361">
    <property type="component" value="Chromosome"/>
</dbReference>
<name>A0A7G1G4K4_9BACT</name>
<keyword evidence="6" id="KW-0969">Cilium</keyword>
<feature type="domain" description="Flagellar hook protein FlgE/F/G-like D1" evidence="5">
    <location>
        <begin position="92"/>
        <end position="154"/>
    </location>
</feature>
<dbReference type="Pfam" id="PF06429">
    <property type="entry name" value="Flg_bbr_C"/>
    <property type="match status" value="1"/>
</dbReference>
<gene>
    <name evidence="6" type="ORF">OSSY52_00850</name>
</gene>
<proteinExistence type="inferred from homology"/>
<keyword evidence="6" id="KW-0282">Flagellum</keyword>
<comment type="similarity">
    <text evidence="1 2">Belongs to the flagella basal body rod proteins family.</text>
</comment>
<dbReference type="InterPro" id="IPR001444">
    <property type="entry name" value="Flag_bb_rod_N"/>
</dbReference>
<evidence type="ECO:0000313" key="7">
    <source>
        <dbReference type="Proteomes" id="UP000516361"/>
    </source>
</evidence>